<dbReference type="GO" id="GO:0045892">
    <property type="term" value="P:negative regulation of DNA-templated transcription"/>
    <property type="evidence" value="ECO:0007669"/>
    <property type="project" value="InterPro"/>
</dbReference>
<feature type="DNA-binding region" description="H-T-H motif" evidence="4">
    <location>
        <begin position="38"/>
        <end position="57"/>
    </location>
</feature>
<feature type="domain" description="HTH tetR-type" evidence="6">
    <location>
        <begin position="15"/>
        <end position="75"/>
    </location>
</feature>
<name>A0A1H6EWQ3_9ACTN</name>
<evidence type="ECO:0000256" key="3">
    <source>
        <dbReference type="ARBA" id="ARBA00023163"/>
    </source>
</evidence>
<dbReference type="PANTHER" id="PTHR30055">
    <property type="entry name" value="HTH-TYPE TRANSCRIPTIONAL REGULATOR RUTR"/>
    <property type="match status" value="1"/>
</dbReference>
<feature type="region of interest" description="Disordered" evidence="5">
    <location>
        <begin position="75"/>
        <end position="171"/>
    </location>
</feature>
<evidence type="ECO:0000256" key="5">
    <source>
        <dbReference type="SAM" id="MobiDB-lite"/>
    </source>
</evidence>
<evidence type="ECO:0000256" key="4">
    <source>
        <dbReference type="PROSITE-ProRule" id="PRU00335"/>
    </source>
</evidence>
<dbReference type="AlphaFoldDB" id="A0A1H6EWQ3"/>
<proteinExistence type="predicted"/>
<dbReference type="InterPro" id="IPR036271">
    <property type="entry name" value="Tet_transcr_reg_TetR-rel_C_sf"/>
</dbReference>
<dbReference type="InterPro" id="IPR009057">
    <property type="entry name" value="Homeodomain-like_sf"/>
</dbReference>
<dbReference type="Pfam" id="PF00440">
    <property type="entry name" value="TetR_N"/>
    <property type="match status" value="1"/>
</dbReference>
<feature type="region of interest" description="Disordered" evidence="5">
    <location>
        <begin position="198"/>
        <end position="228"/>
    </location>
</feature>
<gene>
    <name evidence="7" type="ORF">SAMN05444920_125128</name>
</gene>
<keyword evidence="8" id="KW-1185">Reference proteome</keyword>
<dbReference type="SUPFAM" id="SSF48498">
    <property type="entry name" value="Tetracyclin repressor-like, C-terminal domain"/>
    <property type="match status" value="1"/>
</dbReference>
<feature type="compositionally biased region" description="Low complexity" evidence="5">
    <location>
        <begin position="136"/>
        <end position="154"/>
    </location>
</feature>
<feature type="compositionally biased region" description="Low complexity" evidence="5">
    <location>
        <begin position="87"/>
        <end position="112"/>
    </location>
</feature>
<evidence type="ECO:0000313" key="8">
    <source>
        <dbReference type="Proteomes" id="UP000236732"/>
    </source>
</evidence>
<reference evidence="7 8" key="1">
    <citation type="submission" date="2016-10" db="EMBL/GenBank/DDBJ databases">
        <authorList>
            <person name="de Groot N.N."/>
        </authorList>
    </citation>
    <scope>NUCLEOTIDE SEQUENCE [LARGE SCALE GENOMIC DNA]</scope>
    <source>
        <strain evidence="7 8">CGMCC 4.7037</strain>
    </source>
</reference>
<dbReference type="PANTHER" id="PTHR30055:SF151">
    <property type="entry name" value="TRANSCRIPTIONAL REGULATORY PROTEIN"/>
    <property type="match status" value="1"/>
</dbReference>
<sequence>MSNVWSRPPKAPRQTLTLDRIVQEALALLDEEGVSRLTMRRLAERLNTGSTTLYWHVKTKDDVLDLALDAVFREVRLPTSPEPPQPTETTASAMSQTEGAAGSAAPANDSAGTALHRFAPAPHRTPPSQPGPQPGSQPGSPSGPQPGSQPGSQPNLHLGAQSGSYPALASSAAAGRGHVHVPTDGWRTHVDGATADWQADADGVNGGGQVDADGRADGRQAQVHGGAGDWQAQVRGLMRGWRAALLRHPWSATILDRPLMGPNALARTEFLYETLTAAGFTAPKAAAFSLSNYVMGSVIMQVTWEDREESDTGTFLRDRADRYPALAEHGLDHEWDATFDDGLGYLLDGMELARKK</sequence>
<keyword evidence="3" id="KW-0804">Transcription</keyword>
<keyword evidence="1" id="KW-0805">Transcription regulation</keyword>
<dbReference type="EMBL" id="FNVT01000025">
    <property type="protein sequence ID" value="SEH02340.1"/>
    <property type="molecule type" value="Genomic_DNA"/>
</dbReference>
<dbReference type="InterPro" id="IPR004111">
    <property type="entry name" value="Repressor_TetR_C"/>
</dbReference>
<dbReference type="Gene3D" id="1.10.357.10">
    <property type="entry name" value="Tetracycline Repressor, domain 2"/>
    <property type="match status" value="2"/>
</dbReference>
<dbReference type="RefSeq" id="WP_235030904.1">
    <property type="nucleotide sequence ID" value="NZ_FNVT01000025.1"/>
</dbReference>
<dbReference type="PROSITE" id="PS50977">
    <property type="entry name" value="HTH_TETR_2"/>
    <property type="match status" value="1"/>
</dbReference>
<dbReference type="Pfam" id="PF02909">
    <property type="entry name" value="TetR_C_1"/>
    <property type="match status" value="1"/>
</dbReference>
<protein>
    <submittedName>
        <fullName evidence="7">Regulatory protein, tetR family</fullName>
    </submittedName>
</protein>
<evidence type="ECO:0000259" key="6">
    <source>
        <dbReference type="PROSITE" id="PS50977"/>
    </source>
</evidence>
<feature type="compositionally biased region" description="Pro residues" evidence="5">
    <location>
        <begin position="123"/>
        <end position="135"/>
    </location>
</feature>
<dbReference type="SUPFAM" id="SSF46689">
    <property type="entry name" value="Homeodomain-like"/>
    <property type="match status" value="1"/>
</dbReference>
<dbReference type="Proteomes" id="UP000236732">
    <property type="component" value="Unassembled WGS sequence"/>
</dbReference>
<dbReference type="GO" id="GO:0003700">
    <property type="term" value="F:DNA-binding transcription factor activity"/>
    <property type="evidence" value="ECO:0007669"/>
    <property type="project" value="TreeGrafter"/>
</dbReference>
<organism evidence="7 8">
    <name type="scientific">Nonomuraea solani</name>
    <dbReference type="NCBI Taxonomy" id="1144553"/>
    <lineage>
        <taxon>Bacteria</taxon>
        <taxon>Bacillati</taxon>
        <taxon>Actinomycetota</taxon>
        <taxon>Actinomycetes</taxon>
        <taxon>Streptosporangiales</taxon>
        <taxon>Streptosporangiaceae</taxon>
        <taxon>Nonomuraea</taxon>
    </lineage>
</organism>
<evidence type="ECO:0000256" key="2">
    <source>
        <dbReference type="ARBA" id="ARBA00023125"/>
    </source>
</evidence>
<dbReference type="InterPro" id="IPR050109">
    <property type="entry name" value="HTH-type_TetR-like_transc_reg"/>
</dbReference>
<evidence type="ECO:0000313" key="7">
    <source>
        <dbReference type="EMBL" id="SEH02340.1"/>
    </source>
</evidence>
<keyword evidence="2 4" id="KW-0238">DNA-binding</keyword>
<evidence type="ECO:0000256" key="1">
    <source>
        <dbReference type="ARBA" id="ARBA00023015"/>
    </source>
</evidence>
<dbReference type="InterPro" id="IPR001647">
    <property type="entry name" value="HTH_TetR"/>
</dbReference>
<accession>A0A1H6EWQ3</accession>
<dbReference type="GO" id="GO:0000976">
    <property type="term" value="F:transcription cis-regulatory region binding"/>
    <property type="evidence" value="ECO:0007669"/>
    <property type="project" value="TreeGrafter"/>
</dbReference>